<feature type="region of interest" description="Disordered" evidence="1">
    <location>
        <begin position="142"/>
        <end position="178"/>
    </location>
</feature>
<sequence length="178" mass="20251">MDGYSKNKLSKAWVHVPEDRIKSNNQQLDAFWELVLDVFYEFCQEGGERVERTVSSLKNHWSNMNRVCKVYGTCLKSVMQEPISGMQQGNLDDAAKTMYEARGKSKWSYKEAYEVLSVHQCWKILEDQHLDMLARNVRINQTSNSSTGTSTPVIPDTPVSSNNDSSVLVTDEETKHPG</sequence>
<keyword evidence="3" id="KW-1185">Reference proteome</keyword>
<dbReference type="Proteomes" id="UP000541444">
    <property type="component" value="Unassembled WGS sequence"/>
</dbReference>
<feature type="non-terminal residue" evidence="2">
    <location>
        <position position="1"/>
    </location>
</feature>
<dbReference type="AlphaFoldDB" id="A0A7J7M9N4"/>
<protein>
    <recommendedName>
        <fullName evidence="4">No apical meristem-associated C-terminal domain-containing protein</fullName>
    </recommendedName>
</protein>
<accession>A0A7J7M9N4</accession>
<gene>
    <name evidence="2" type="ORF">GIB67_021785</name>
</gene>
<dbReference type="PANTHER" id="PTHR45023">
    <property type="match status" value="1"/>
</dbReference>
<evidence type="ECO:0000313" key="2">
    <source>
        <dbReference type="EMBL" id="KAF6151599.1"/>
    </source>
</evidence>
<dbReference type="PANTHER" id="PTHR45023:SF4">
    <property type="entry name" value="GLYCINE-RICH PROTEIN-RELATED"/>
    <property type="match status" value="1"/>
</dbReference>
<organism evidence="2 3">
    <name type="scientific">Kingdonia uniflora</name>
    <dbReference type="NCBI Taxonomy" id="39325"/>
    <lineage>
        <taxon>Eukaryota</taxon>
        <taxon>Viridiplantae</taxon>
        <taxon>Streptophyta</taxon>
        <taxon>Embryophyta</taxon>
        <taxon>Tracheophyta</taxon>
        <taxon>Spermatophyta</taxon>
        <taxon>Magnoliopsida</taxon>
        <taxon>Ranunculales</taxon>
        <taxon>Circaeasteraceae</taxon>
        <taxon>Kingdonia</taxon>
    </lineage>
</organism>
<dbReference type="EMBL" id="JACGCM010001686">
    <property type="protein sequence ID" value="KAF6151599.1"/>
    <property type="molecule type" value="Genomic_DNA"/>
</dbReference>
<evidence type="ECO:0000256" key="1">
    <source>
        <dbReference type="SAM" id="MobiDB-lite"/>
    </source>
</evidence>
<evidence type="ECO:0008006" key="4">
    <source>
        <dbReference type="Google" id="ProtNLM"/>
    </source>
</evidence>
<feature type="compositionally biased region" description="Low complexity" evidence="1">
    <location>
        <begin position="142"/>
        <end position="151"/>
    </location>
</feature>
<evidence type="ECO:0000313" key="3">
    <source>
        <dbReference type="Proteomes" id="UP000541444"/>
    </source>
</evidence>
<comment type="caution">
    <text evidence="2">The sequence shown here is derived from an EMBL/GenBank/DDBJ whole genome shotgun (WGS) entry which is preliminary data.</text>
</comment>
<name>A0A7J7M9N4_9MAGN</name>
<reference evidence="2 3" key="1">
    <citation type="journal article" date="2020" name="IScience">
        <title>Genome Sequencing of the Endangered Kingdonia uniflora (Circaeasteraceae, Ranunculales) Reveals Potential Mechanisms of Evolutionary Specialization.</title>
        <authorList>
            <person name="Sun Y."/>
            <person name="Deng T."/>
            <person name="Zhang A."/>
            <person name="Moore M.J."/>
            <person name="Landis J.B."/>
            <person name="Lin N."/>
            <person name="Zhang H."/>
            <person name="Zhang X."/>
            <person name="Huang J."/>
            <person name="Zhang X."/>
            <person name="Sun H."/>
            <person name="Wang H."/>
        </authorList>
    </citation>
    <scope>NUCLEOTIDE SEQUENCE [LARGE SCALE GENOMIC DNA]</scope>
    <source>
        <strain evidence="2">TB1705</strain>
        <tissue evidence="2">Leaf</tissue>
    </source>
</reference>
<proteinExistence type="predicted"/>
<feature type="compositionally biased region" description="Polar residues" evidence="1">
    <location>
        <begin position="158"/>
        <end position="168"/>
    </location>
</feature>